<accession>A0A1G6VWV2</accession>
<proteinExistence type="predicted"/>
<name>A0A1G6VWV2_9PSEU</name>
<evidence type="ECO:0000313" key="2">
    <source>
        <dbReference type="Proteomes" id="UP000199501"/>
    </source>
</evidence>
<organism evidence="1 2">
    <name type="scientific">Actinokineospora iranica</name>
    <dbReference type="NCBI Taxonomy" id="1271860"/>
    <lineage>
        <taxon>Bacteria</taxon>
        <taxon>Bacillati</taxon>
        <taxon>Actinomycetota</taxon>
        <taxon>Actinomycetes</taxon>
        <taxon>Pseudonocardiales</taxon>
        <taxon>Pseudonocardiaceae</taxon>
        <taxon>Actinokineospora</taxon>
    </lineage>
</organism>
<dbReference type="RefSeq" id="WP_139190945.1">
    <property type="nucleotide sequence ID" value="NZ_FMZZ01000013.1"/>
</dbReference>
<dbReference type="Proteomes" id="UP000199501">
    <property type="component" value="Unassembled WGS sequence"/>
</dbReference>
<dbReference type="Gene3D" id="1.20.120.20">
    <property type="entry name" value="Apolipoprotein"/>
    <property type="match status" value="1"/>
</dbReference>
<sequence length="83" mass="8900">MSGHLEEAVATLSAAADQVRSQAAAAVDHHLNAVKQQISQVGSTLRERLVQETSAAQSQVLQILERLGQSIEENAQQLRRVGA</sequence>
<gene>
    <name evidence="1" type="ORF">SAMN05216174_113138</name>
</gene>
<reference evidence="2" key="1">
    <citation type="submission" date="2016-10" db="EMBL/GenBank/DDBJ databases">
        <authorList>
            <person name="Varghese N."/>
            <person name="Submissions S."/>
        </authorList>
    </citation>
    <scope>NUCLEOTIDE SEQUENCE [LARGE SCALE GENOMIC DNA]</scope>
    <source>
        <strain evidence="2">IBRC-M 10403</strain>
    </source>
</reference>
<protein>
    <submittedName>
        <fullName evidence="1">Uncharacterized protein</fullName>
    </submittedName>
</protein>
<keyword evidence="2" id="KW-1185">Reference proteome</keyword>
<dbReference type="STRING" id="1271860.SAMN05216174_113138"/>
<dbReference type="EMBL" id="FMZZ01000013">
    <property type="protein sequence ID" value="SDD57994.1"/>
    <property type="molecule type" value="Genomic_DNA"/>
</dbReference>
<evidence type="ECO:0000313" key="1">
    <source>
        <dbReference type="EMBL" id="SDD57994.1"/>
    </source>
</evidence>
<dbReference type="AlphaFoldDB" id="A0A1G6VWV2"/>
<dbReference type="SUPFAM" id="SSF58113">
    <property type="entry name" value="Apolipoprotein A-I"/>
    <property type="match status" value="1"/>
</dbReference>